<evidence type="ECO:0000313" key="3">
    <source>
        <dbReference type="Proteomes" id="UP000546162"/>
    </source>
</evidence>
<keyword evidence="3" id="KW-1185">Reference proteome</keyword>
<organism evidence="2 3">
    <name type="scientific">Actinoplanes octamycinicus</name>
    <dbReference type="NCBI Taxonomy" id="135948"/>
    <lineage>
        <taxon>Bacteria</taxon>
        <taxon>Bacillati</taxon>
        <taxon>Actinomycetota</taxon>
        <taxon>Actinomycetes</taxon>
        <taxon>Micromonosporales</taxon>
        <taxon>Micromonosporaceae</taxon>
        <taxon>Actinoplanes</taxon>
    </lineage>
</organism>
<keyword evidence="1" id="KW-0812">Transmembrane</keyword>
<dbReference type="RefSeq" id="WP_185042206.1">
    <property type="nucleotide sequence ID" value="NZ_BAABFG010000005.1"/>
</dbReference>
<keyword evidence="1" id="KW-1133">Transmembrane helix</keyword>
<feature type="transmembrane region" description="Helical" evidence="1">
    <location>
        <begin position="20"/>
        <end position="39"/>
    </location>
</feature>
<reference evidence="2 3" key="1">
    <citation type="submission" date="2020-08" db="EMBL/GenBank/DDBJ databases">
        <title>Sequencing the genomes of 1000 actinobacteria strains.</title>
        <authorList>
            <person name="Klenk H.-P."/>
        </authorList>
    </citation>
    <scope>NUCLEOTIDE SEQUENCE [LARGE SCALE GENOMIC DNA]</scope>
    <source>
        <strain evidence="2 3">DSM 45809</strain>
    </source>
</reference>
<accession>A0A7W7H0N1</accession>
<gene>
    <name evidence="2" type="ORF">BJY16_005217</name>
</gene>
<comment type="caution">
    <text evidence="2">The sequence shown here is derived from an EMBL/GenBank/DDBJ whole genome shotgun (WGS) entry which is preliminary data.</text>
</comment>
<dbReference type="AlphaFoldDB" id="A0A7W7H0N1"/>
<sequence length="206" mass="22524">MANSISAATSMATTSSWLSPSLSVAVLALIFTIASFWWIQVRRSKLASYPPLSYAGYFHPNDIRLVLPLVLYNPGPAPIVVLNFRLHVSGGVPPIDGTTSPVPFSMSWQAIQPRLEPAGVGGGRLMPSPIAVAGRSAVERFIEFGRAVQVDLPLKAGPYEVAVEVQEAHHAAWRRLVKFKLHTELTLDGDEARAYIVRNNDPGWQR</sequence>
<dbReference type="Proteomes" id="UP000546162">
    <property type="component" value="Unassembled WGS sequence"/>
</dbReference>
<keyword evidence="1" id="KW-0472">Membrane</keyword>
<evidence type="ECO:0000313" key="2">
    <source>
        <dbReference type="EMBL" id="MBB4741758.1"/>
    </source>
</evidence>
<dbReference type="EMBL" id="JACHNB010000001">
    <property type="protein sequence ID" value="MBB4741758.1"/>
    <property type="molecule type" value="Genomic_DNA"/>
</dbReference>
<proteinExistence type="predicted"/>
<evidence type="ECO:0000256" key="1">
    <source>
        <dbReference type="SAM" id="Phobius"/>
    </source>
</evidence>
<name>A0A7W7H0N1_9ACTN</name>
<protein>
    <submittedName>
        <fullName evidence="2">Uncharacterized protein</fullName>
    </submittedName>
</protein>